<dbReference type="SUPFAM" id="SSF53335">
    <property type="entry name" value="S-adenosyl-L-methionine-dependent methyltransferases"/>
    <property type="match status" value="1"/>
</dbReference>
<comment type="catalytic activity">
    <reaction evidence="6">
        <text>a 2'-deoxyadenosine in DNA + S-adenosyl-L-methionine = an N(6)-methyl-2'-deoxyadenosine in DNA + S-adenosyl-L-homocysteine + H(+)</text>
        <dbReference type="Rhea" id="RHEA:15197"/>
        <dbReference type="Rhea" id="RHEA-COMP:12418"/>
        <dbReference type="Rhea" id="RHEA-COMP:12419"/>
        <dbReference type="ChEBI" id="CHEBI:15378"/>
        <dbReference type="ChEBI" id="CHEBI:57856"/>
        <dbReference type="ChEBI" id="CHEBI:59789"/>
        <dbReference type="ChEBI" id="CHEBI:90615"/>
        <dbReference type="ChEBI" id="CHEBI:90616"/>
        <dbReference type="EC" id="2.1.1.72"/>
    </reaction>
</comment>
<dbReference type="InterPro" id="IPR054520">
    <property type="entry name" value="M_Eco57I_C"/>
</dbReference>
<dbReference type="CDD" id="cd02440">
    <property type="entry name" value="AdoMet_MTases"/>
    <property type="match status" value="1"/>
</dbReference>
<feature type="domain" description="Type II methyltransferase M.Eco57I C-terminal" evidence="8">
    <location>
        <begin position="339"/>
        <end position="529"/>
    </location>
</feature>
<dbReference type="OrthoDB" id="32195at2"/>
<dbReference type="PRINTS" id="PR00507">
    <property type="entry name" value="N12N6MTFRASE"/>
</dbReference>
<evidence type="ECO:0000259" key="8">
    <source>
        <dbReference type="Pfam" id="PF22837"/>
    </source>
</evidence>
<dbReference type="GO" id="GO:0009007">
    <property type="term" value="F:site-specific DNA-methyltransferase (adenine-specific) activity"/>
    <property type="evidence" value="ECO:0007669"/>
    <property type="project" value="UniProtKB-EC"/>
</dbReference>
<feature type="domain" description="Type II methyltransferase M.TaqI-like" evidence="7">
    <location>
        <begin position="178"/>
        <end position="262"/>
    </location>
</feature>
<evidence type="ECO:0000256" key="3">
    <source>
        <dbReference type="ARBA" id="ARBA00022603"/>
    </source>
</evidence>
<dbReference type="AlphaFoldDB" id="A0A0W8I8C2"/>
<dbReference type="GO" id="GO:0032259">
    <property type="term" value="P:methylation"/>
    <property type="evidence" value="ECO:0007669"/>
    <property type="project" value="UniProtKB-KW"/>
</dbReference>
<comment type="caution">
    <text evidence="9">The sequence shown here is derived from an EMBL/GenBank/DDBJ whole genome shotgun (WGS) entry which is preliminary data.</text>
</comment>
<comment type="similarity">
    <text evidence="1">Belongs to the N(4)/N(6)-methyltransferase family.</text>
</comment>
<keyword evidence="5" id="KW-0949">S-adenosyl-L-methionine</keyword>
<keyword evidence="4 9" id="KW-0808">Transferase</keyword>
<evidence type="ECO:0000259" key="7">
    <source>
        <dbReference type="Pfam" id="PF07669"/>
    </source>
</evidence>
<name>A0A0W8I8C2_9MICO</name>
<keyword evidence="10" id="KW-1185">Reference proteome</keyword>
<dbReference type="InterPro" id="IPR050953">
    <property type="entry name" value="N4_N6_ade-DNA_methylase"/>
</dbReference>
<sequence length="539" mass="58752">MSRQLALTGLESIESLSDLTALCFGLGADSIGTITQSERSLSRTQASSGLIEQARQAIVGGQDFLGDTYCALKSVEARRPEGQTYTPASIVQTMLAWAGDQTTPARIVDPGVGSGRYALAAAQKFPEAHVVAADTDPLALLMTRATAAVLGVGERLDLVLGDYRSLTLPQIGGPTLFIGNPPYVRHHQIDHGWKRWFLDKARTKGLGASALAGLHVHFFLATALHARAGDYGAFITSSEWLDVNYGKLMRELLVSDFGADSIHVLDPESAPFADAQVTGTITCFKVGEQPESVKMRQVSSIAELGTLAEGREVSRARLSESTRWSVFTRVSPTLPEGYIELGELARVHRGAVTGANKVWVRRDGETSLPASVLFPSVTKARELFTAGDRLRVKDGLRVVIDLPQDLDAFADDERHEIERFLSEAKKAHVDEGYIASSRKSWYSVGLRAPAPILATYMARRPPAFVRNDVAARHINIAHGLYPREDMSEELLDNLARYLRGSVRTSQGRTYAGGLTKFEPREMERLPVPAPETLFEIGAL</sequence>
<dbReference type="InterPro" id="IPR029063">
    <property type="entry name" value="SAM-dependent_MTases_sf"/>
</dbReference>
<dbReference type="Pfam" id="PF07669">
    <property type="entry name" value="Eco57I"/>
    <property type="match status" value="1"/>
</dbReference>
<dbReference type="Gene3D" id="3.40.50.150">
    <property type="entry name" value="Vaccinia Virus protein VP39"/>
    <property type="match status" value="1"/>
</dbReference>
<dbReference type="REBASE" id="146976">
    <property type="entry name" value="M.Sch85ORF4775P"/>
</dbReference>
<dbReference type="Proteomes" id="UP000054837">
    <property type="component" value="Unassembled WGS sequence"/>
</dbReference>
<dbReference type="EC" id="2.1.1.72" evidence="2"/>
<organism evidence="9 10">
    <name type="scientific">Serinicoccus chungangensis</name>
    <dbReference type="NCBI Taxonomy" id="767452"/>
    <lineage>
        <taxon>Bacteria</taxon>
        <taxon>Bacillati</taxon>
        <taxon>Actinomycetota</taxon>
        <taxon>Actinomycetes</taxon>
        <taxon>Micrococcales</taxon>
        <taxon>Ornithinimicrobiaceae</taxon>
        <taxon>Serinicoccus</taxon>
    </lineage>
</organism>
<dbReference type="GO" id="GO:0006304">
    <property type="term" value="P:DNA modification"/>
    <property type="evidence" value="ECO:0007669"/>
    <property type="project" value="InterPro"/>
</dbReference>
<accession>A0A0W8I8C2</accession>
<evidence type="ECO:0000256" key="4">
    <source>
        <dbReference type="ARBA" id="ARBA00022679"/>
    </source>
</evidence>
<dbReference type="PANTHER" id="PTHR33841">
    <property type="entry name" value="DNA METHYLTRANSFERASE YEEA-RELATED"/>
    <property type="match status" value="1"/>
</dbReference>
<reference evidence="9 10" key="1">
    <citation type="submission" date="2015-12" db="EMBL/GenBank/DDBJ databases">
        <title>Serinicoccus chungangenesis strain CD08_5 genome sequencing and assembly.</title>
        <authorList>
            <person name="Chander A.M."/>
            <person name="Kaur G."/>
            <person name="Nair G.R."/>
            <person name="Dhawan D.K."/>
            <person name="Kochhar R.K."/>
            <person name="Mayilraj S."/>
            <person name="Bhadada S.K."/>
        </authorList>
    </citation>
    <scope>NUCLEOTIDE SEQUENCE [LARGE SCALE GENOMIC DNA]</scope>
    <source>
        <strain evidence="9 10">CD08_5</strain>
    </source>
</reference>
<proteinExistence type="inferred from homology"/>
<evidence type="ECO:0000256" key="6">
    <source>
        <dbReference type="ARBA" id="ARBA00047942"/>
    </source>
</evidence>
<keyword evidence="3 9" id="KW-0489">Methyltransferase</keyword>
<evidence type="ECO:0000313" key="10">
    <source>
        <dbReference type="Proteomes" id="UP000054837"/>
    </source>
</evidence>
<evidence type="ECO:0000313" key="9">
    <source>
        <dbReference type="EMBL" id="KUG55628.1"/>
    </source>
</evidence>
<evidence type="ECO:0000256" key="5">
    <source>
        <dbReference type="ARBA" id="ARBA00022691"/>
    </source>
</evidence>
<evidence type="ECO:0000256" key="2">
    <source>
        <dbReference type="ARBA" id="ARBA00011900"/>
    </source>
</evidence>
<dbReference type="InterPro" id="IPR011639">
    <property type="entry name" value="MethylTrfase_TaqI-like_dom"/>
</dbReference>
<dbReference type="STRING" id="767452.AVL62_04775"/>
<dbReference type="EMBL" id="LQBL01000022">
    <property type="protein sequence ID" value="KUG55628.1"/>
    <property type="molecule type" value="Genomic_DNA"/>
</dbReference>
<dbReference type="Pfam" id="PF22837">
    <property type="entry name" value="M_Eco57I_C"/>
    <property type="match status" value="1"/>
</dbReference>
<protein>
    <recommendedName>
        <fullName evidence="2">site-specific DNA-methyltransferase (adenine-specific)</fullName>
        <ecNumber evidence="2">2.1.1.72</ecNumber>
    </recommendedName>
</protein>
<evidence type="ECO:0000256" key="1">
    <source>
        <dbReference type="ARBA" id="ARBA00006594"/>
    </source>
</evidence>
<dbReference type="PANTHER" id="PTHR33841:SF5">
    <property type="entry name" value="DNA METHYLASE (MODIFICATION METHYLASE) (METHYLTRANSFERASE)-RELATED"/>
    <property type="match status" value="1"/>
</dbReference>
<gene>
    <name evidence="9" type="ORF">AVL62_04775</name>
</gene>